<dbReference type="EMBL" id="JBHSIM010000059">
    <property type="protein sequence ID" value="MFC4836288.1"/>
    <property type="molecule type" value="Genomic_DNA"/>
</dbReference>
<keyword evidence="3" id="KW-1185">Reference proteome</keyword>
<evidence type="ECO:0000256" key="1">
    <source>
        <dbReference type="SAM" id="Phobius"/>
    </source>
</evidence>
<gene>
    <name evidence="2" type="ORF">ACFPEL_28045</name>
</gene>
<dbReference type="Proteomes" id="UP001595909">
    <property type="component" value="Unassembled WGS sequence"/>
</dbReference>
<dbReference type="RefSeq" id="WP_274192107.1">
    <property type="nucleotide sequence ID" value="NZ_BAABHN010000059.1"/>
</dbReference>
<name>A0ABV9RR37_9PSEU</name>
<evidence type="ECO:0000313" key="2">
    <source>
        <dbReference type="EMBL" id="MFC4836288.1"/>
    </source>
</evidence>
<evidence type="ECO:0008006" key="4">
    <source>
        <dbReference type="Google" id="ProtNLM"/>
    </source>
</evidence>
<comment type="caution">
    <text evidence="2">The sequence shown here is derived from an EMBL/GenBank/DDBJ whole genome shotgun (WGS) entry which is preliminary data.</text>
</comment>
<proteinExistence type="predicted"/>
<evidence type="ECO:0000313" key="3">
    <source>
        <dbReference type="Proteomes" id="UP001595909"/>
    </source>
</evidence>
<keyword evidence="1" id="KW-1133">Transmembrane helix</keyword>
<accession>A0ABV9RR37</accession>
<keyword evidence="1" id="KW-0812">Transmembrane</keyword>
<reference evidence="3" key="1">
    <citation type="journal article" date="2019" name="Int. J. Syst. Evol. Microbiol.">
        <title>The Global Catalogue of Microorganisms (GCM) 10K type strain sequencing project: providing services to taxonomists for standard genome sequencing and annotation.</title>
        <authorList>
            <consortium name="The Broad Institute Genomics Platform"/>
            <consortium name="The Broad Institute Genome Sequencing Center for Infectious Disease"/>
            <person name="Wu L."/>
            <person name="Ma J."/>
        </authorList>
    </citation>
    <scope>NUCLEOTIDE SEQUENCE [LARGE SCALE GENOMIC DNA]</scope>
    <source>
        <strain evidence="3">CCUG 50347</strain>
    </source>
</reference>
<feature type="transmembrane region" description="Helical" evidence="1">
    <location>
        <begin position="12"/>
        <end position="32"/>
    </location>
</feature>
<organism evidence="2 3">
    <name type="scientific">Actinomycetospora chibensis</name>
    <dbReference type="NCBI Taxonomy" id="663606"/>
    <lineage>
        <taxon>Bacteria</taxon>
        <taxon>Bacillati</taxon>
        <taxon>Actinomycetota</taxon>
        <taxon>Actinomycetes</taxon>
        <taxon>Pseudonocardiales</taxon>
        <taxon>Pseudonocardiaceae</taxon>
        <taxon>Actinomycetospora</taxon>
    </lineage>
</organism>
<sequence>MSSSRSRRSRDLTWFPRLLGVATAGYSVAIIARPELFTKPTALQAEGAPLPTATAIGVRALGGRDLACGLAMALAPAGRALRTAVAVRVGSDVVDLVLLGTSLPDSTARAKAAGVAGAWGTLCALGYLAAGD</sequence>
<keyword evidence="1" id="KW-0472">Membrane</keyword>
<protein>
    <recommendedName>
        <fullName evidence="4">DUF4267 domain-containing protein</fullName>
    </recommendedName>
</protein>